<dbReference type="InterPro" id="IPR001447">
    <property type="entry name" value="Arylamine_N-AcTrfase"/>
</dbReference>
<dbReference type="PANTHER" id="PTHR11786">
    <property type="entry name" value="N-HYDROXYARYLAMINE O-ACETYLTRANSFERASE"/>
    <property type="match status" value="1"/>
</dbReference>
<dbReference type="EMBL" id="JBFXLS010000121">
    <property type="protein sequence ID" value="KAL2814708.1"/>
    <property type="molecule type" value="Genomic_DNA"/>
</dbReference>
<dbReference type="InterPro" id="IPR036704">
    <property type="entry name" value="RraA/RraA-like_sf"/>
</dbReference>
<dbReference type="Proteomes" id="UP001610335">
    <property type="component" value="Unassembled WGS sequence"/>
</dbReference>
<dbReference type="Pfam" id="PF03737">
    <property type="entry name" value="RraA-like"/>
    <property type="match status" value="1"/>
</dbReference>
<dbReference type="Pfam" id="PF00797">
    <property type="entry name" value="Acetyltransf_2"/>
    <property type="match status" value="1"/>
</dbReference>
<accession>A0ABR4HJ07</accession>
<sequence>MTSIHTPDQLEAYLQRIGYANSASGTGCTRLQQLQQSIQDDALAALAELQRRHISSIPWGNSSIHYSQHHSISTHPSAIFEKLVVRRLDGYCMENTNLLYVVLRSLGYQAYPSAGRVSNAAADPKISGSDLRYASLGHMVIIVIIDNLRYMVDVGFGNNVPTRPLPLIEDAVAINIAPTEMRLTRDSIPEAVDQTQKTWIYQVRFNPESTWVSLYAFSAIEFLPQDFDMMNFQTSKMPSSWFTQQVVCVRHILDETGGELQGLFPCVSPSFPASRTMSTSLQEKLDTLRNYSACDVSDALLKLQKPANGAPARAGYLADFSPLSPSQFLTPTPQTPKTIAPASTIKFIPKSSPLPSNTPLSQSFPPETHWVDHTEPGTIVLIEQPSDQHCAVVGGIMAARMKYLGIDGVVVNGRVRDLGEIRGSGLAVWARGTSTVGTGAEAKAGLRGVEVDVGGVVVCPGDIIFCDPLEGIVAIPRDLLDQVLELMPKLVAVDDKVKEAVEQGLSVFDAFKKFRT</sequence>
<name>A0ABR4HJ07_9EURO</name>
<dbReference type="InterPro" id="IPR053710">
    <property type="entry name" value="Arylamine_NAT_domain_sf"/>
</dbReference>
<keyword evidence="3" id="KW-1185">Reference proteome</keyword>
<organism evidence="2 3">
    <name type="scientific">Aspergillus cavernicola</name>
    <dbReference type="NCBI Taxonomy" id="176166"/>
    <lineage>
        <taxon>Eukaryota</taxon>
        <taxon>Fungi</taxon>
        <taxon>Dikarya</taxon>
        <taxon>Ascomycota</taxon>
        <taxon>Pezizomycotina</taxon>
        <taxon>Eurotiomycetes</taxon>
        <taxon>Eurotiomycetidae</taxon>
        <taxon>Eurotiales</taxon>
        <taxon>Aspergillaceae</taxon>
        <taxon>Aspergillus</taxon>
        <taxon>Aspergillus subgen. Nidulantes</taxon>
    </lineage>
</organism>
<comment type="caution">
    <text evidence="2">The sequence shown here is derived from an EMBL/GenBank/DDBJ whole genome shotgun (WGS) entry which is preliminary data.</text>
</comment>
<dbReference type="SUPFAM" id="SSF89562">
    <property type="entry name" value="RraA-like"/>
    <property type="match status" value="1"/>
</dbReference>
<evidence type="ECO:0000313" key="2">
    <source>
        <dbReference type="EMBL" id="KAL2814708.1"/>
    </source>
</evidence>
<gene>
    <name evidence="2" type="ORF">BDW59DRAFT_176355</name>
</gene>
<dbReference type="SUPFAM" id="SSF54001">
    <property type="entry name" value="Cysteine proteinases"/>
    <property type="match status" value="1"/>
</dbReference>
<evidence type="ECO:0008006" key="4">
    <source>
        <dbReference type="Google" id="ProtNLM"/>
    </source>
</evidence>
<dbReference type="InterPro" id="IPR038765">
    <property type="entry name" value="Papain-like_cys_pep_sf"/>
</dbReference>
<reference evidence="2 3" key="1">
    <citation type="submission" date="2024-07" db="EMBL/GenBank/DDBJ databases">
        <title>Section-level genome sequencing and comparative genomics of Aspergillus sections Usti and Cavernicolus.</title>
        <authorList>
            <consortium name="Lawrence Berkeley National Laboratory"/>
            <person name="Nybo J.L."/>
            <person name="Vesth T.C."/>
            <person name="Theobald S."/>
            <person name="Frisvad J.C."/>
            <person name="Larsen T.O."/>
            <person name="Kjaerboelling I."/>
            <person name="Rothschild-Mancinelli K."/>
            <person name="Lyhne E.K."/>
            <person name="Kogle M.E."/>
            <person name="Barry K."/>
            <person name="Clum A."/>
            <person name="Na H."/>
            <person name="Ledsgaard L."/>
            <person name="Lin J."/>
            <person name="Lipzen A."/>
            <person name="Kuo A."/>
            <person name="Riley R."/>
            <person name="Mondo S."/>
            <person name="LaButti K."/>
            <person name="Haridas S."/>
            <person name="Pangalinan J."/>
            <person name="Salamov A.A."/>
            <person name="Simmons B.A."/>
            <person name="Magnuson J.K."/>
            <person name="Chen J."/>
            <person name="Drula E."/>
            <person name="Henrissat B."/>
            <person name="Wiebenga A."/>
            <person name="Lubbers R.J."/>
            <person name="Gomes A.C."/>
            <person name="Makela M.R."/>
            <person name="Stajich J."/>
            <person name="Grigoriev I.V."/>
            <person name="Mortensen U.H."/>
            <person name="De vries R.P."/>
            <person name="Baker S.E."/>
            <person name="Andersen M.R."/>
        </authorList>
    </citation>
    <scope>NUCLEOTIDE SEQUENCE [LARGE SCALE GENOMIC DNA]</scope>
    <source>
        <strain evidence="2 3">CBS 600.67</strain>
    </source>
</reference>
<comment type="similarity">
    <text evidence="1">Belongs to the arylamine N-acetyltransferase family.</text>
</comment>
<dbReference type="PANTHER" id="PTHR11786:SF0">
    <property type="entry name" value="ARYLAMINE N-ACETYLTRANSFERASE 4-RELATED"/>
    <property type="match status" value="1"/>
</dbReference>
<dbReference type="Gene3D" id="3.50.30.40">
    <property type="entry name" value="Ribonuclease E inhibitor RraA/RraA-like"/>
    <property type="match status" value="1"/>
</dbReference>
<evidence type="ECO:0000313" key="3">
    <source>
        <dbReference type="Proteomes" id="UP001610335"/>
    </source>
</evidence>
<proteinExistence type="inferred from homology"/>
<dbReference type="InterPro" id="IPR005493">
    <property type="entry name" value="RraA/RraA-like"/>
</dbReference>
<evidence type="ECO:0000256" key="1">
    <source>
        <dbReference type="ARBA" id="ARBA00006547"/>
    </source>
</evidence>
<dbReference type="Gene3D" id="3.30.2140.20">
    <property type="match status" value="1"/>
</dbReference>
<protein>
    <recommendedName>
        <fullName evidence="4">Arylamine N-acetyltransferase</fullName>
    </recommendedName>
</protein>
<dbReference type="CDD" id="cd16841">
    <property type="entry name" value="RraA_family"/>
    <property type="match status" value="1"/>
</dbReference>